<dbReference type="Proteomes" id="UP001610563">
    <property type="component" value="Unassembled WGS sequence"/>
</dbReference>
<feature type="region of interest" description="Disordered" evidence="1">
    <location>
        <begin position="104"/>
        <end position="132"/>
    </location>
</feature>
<evidence type="ECO:0000313" key="4">
    <source>
        <dbReference type="Proteomes" id="UP001610563"/>
    </source>
</evidence>
<reference evidence="3 4" key="1">
    <citation type="submission" date="2024-07" db="EMBL/GenBank/DDBJ databases">
        <title>Section-level genome sequencing and comparative genomics of Aspergillus sections Usti and Cavernicolus.</title>
        <authorList>
            <consortium name="Lawrence Berkeley National Laboratory"/>
            <person name="Nybo J.L."/>
            <person name="Vesth T.C."/>
            <person name="Theobald S."/>
            <person name="Frisvad J.C."/>
            <person name="Larsen T.O."/>
            <person name="Kjaerboelling I."/>
            <person name="Rothschild-Mancinelli K."/>
            <person name="Lyhne E.K."/>
            <person name="Kogle M.E."/>
            <person name="Barry K."/>
            <person name="Clum A."/>
            <person name="Na H."/>
            <person name="Ledsgaard L."/>
            <person name="Lin J."/>
            <person name="Lipzen A."/>
            <person name="Kuo A."/>
            <person name="Riley R."/>
            <person name="Mondo S."/>
            <person name="Labutti K."/>
            <person name="Haridas S."/>
            <person name="Pangalinan J."/>
            <person name="Salamov A.A."/>
            <person name="Simmons B.A."/>
            <person name="Magnuson J.K."/>
            <person name="Chen J."/>
            <person name="Drula E."/>
            <person name="Henrissat B."/>
            <person name="Wiebenga A."/>
            <person name="Lubbers R.J."/>
            <person name="Gomes A.C."/>
            <person name="Makela M.R."/>
            <person name="Stajich J."/>
            <person name="Grigoriev I.V."/>
            <person name="Mortensen U.H."/>
            <person name="De Vries R.P."/>
            <person name="Baker S.E."/>
            <person name="Andersen M.R."/>
        </authorList>
    </citation>
    <scope>NUCLEOTIDE SEQUENCE [LARGE SCALE GENOMIC DNA]</scope>
    <source>
        <strain evidence="3 4">CBS 209.92</strain>
    </source>
</reference>
<accession>A0ABR4FTB3</accession>
<feature type="domain" description="HNH nuclease" evidence="2">
    <location>
        <begin position="151"/>
        <end position="232"/>
    </location>
</feature>
<sequence length="387" mass="43500">METQQELEDTADLAPELHDPERASLIEKISELAGIKTVDSATWACLWLADLERLHELLNQFDQNRPGLVYSALTTVENARMLRSWAARSRTRFSDDDFQPIASKRSFEASQSETTSVDEPIPLAGTTSSSSLAGRSEKAKKLCLFRDKGTCLISNASEPVEVCHVFPYTMGKPTGDAKTLFWGILSTFWTTAKVDKWKAQVFGEQRTEIVENLITLCANAHRLWGRARFAFQPVDLSADKKTLTMRFFWLPNRRFTKRQCISEPPNFPATLESGAGNAKFFDHSTDQKIWSNHQIVVTTDDPVSKPLPSMELLRMQWTLNRLIAISGAADVDEDEIDSDDDESTAVAMERQHSQENQPFSAGPARTPRPSSKTRESIILPHRPASLR</sequence>
<evidence type="ECO:0000256" key="1">
    <source>
        <dbReference type="SAM" id="MobiDB-lite"/>
    </source>
</evidence>
<proteinExistence type="predicted"/>
<feature type="region of interest" description="Disordered" evidence="1">
    <location>
        <begin position="333"/>
        <end position="387"/>
    </location>
</feature>
<feature type="compositionally biased region" description="Acidic residues" evidence="1">
    <location>
        <begin position="333"/>
        <end position="343"/>
    </location>
</feature>
<protein>
    <recommendedName>
        <fullName evidence="2">HNH nuclease domain-containing protein</fullName>
    </recommendedName>
</protein>
<keyword evidence="4" id="KW-1185">Reference proteome</keyword>
<dbReference type="Pfam" id="PF13391">
    <property type="entry name" value="HNH_2"/>
    <property type="match status" value="1"/>
</dbReference>
<gene>
    <name evidence="3" type="ORF">BJX66DRAFT_342347</name>
</gene>
<dbReference type="EMBL" id="JBFTWV010000123">
    <property type="protein sequence ID" value="KAL2786208.1"/>
    <property type="molecule type" value="Genomic_DNA"/>
</dbReference>
<dbReference type="InterPro" id="IPR003615">
    <property type="entry name" value="HNH_nuc"/>
</dbReference>
<evidence type="ECO:0000259" key="2">
    <source>
        <dbReference type="Pfam" id="PF13391"/>
    </source>
</evidence>
<comment type="caution">
    <text evidence="3">The sequence shown here is derived from an EMBL/GenBank/DDBJ whole genome shotgun (WGS) entry which is preliminary data.</text>
</comment>
<evidence type="ECO:0000313" key="3">
    <source>
        <dbReference type="EMBL" id="KAL2786208.1"/>
    </source>
</evidence>
<feature type="compositionally biased region" description="Polar residues" evidence="1">
    <location>
        <begin position="108"/>
        <end position="117"/>
    </location>
</feature>
<organism evidence="3 4">
    <name type="scientific">Aspergillus keveii</name>
    <dbReference type="NCBI Taxonomy" id="714993"/>
    <lineage>
        <taxon>Eukaryota</taxon>
        <taxon>Fungi</taxon>
        <taxon>Dikarya</taxon>
        <taxon>Ascomycota</taxon>
        <taxon>Pezizomycotina</taxon>
        <taxon>Eurotiomycetes</taxon>
        <taxon>Eurotiomycetidae</taxon>
        <taxon>Eurotiales</taxon>
        <taxon>Aspergillaceae</taxon>
        <taxon>Aspergillus</taxon>
        <taxon>Aspergillus subgen. Nidulantes</taxon>
    </lineage>
</organism>
<name>A0ABR4FTB3_9EURO</name>